<evidence type="ECO:0000313" key="7">
    <source>
        <dbReference type="Proteomes" id="UP001172681"/>
    </source>
</evidence>
<dbReference type="GO" id="GO:0006897">
    <property type="term" value="P:endocytosis"/>
    <property type="evidence" value="ECO:0007669"/>
    <property type="project" value="InterPro"/>
</dbReference>
<dbReference type="GO" id="GO:1990528">
    <property type="term" value="C:Rvs161p-Rvs167p complex"/>
    <property type="evidence" value="ECO:0007669"/>
    <property type="project" value="TreeGrafter"/>
</dbReference>
<dbReference type="CDD" id="cd07591">
    <property type="entry name" value="BAR_Rvs161p"/>
    <property type="match status" value="1"/>
</dbReference>
<accession>A0AA38Y4Y1</accession>
<dbReference type="GO" id="GO:0043332">
    <property type="term" value="C:mating projection tip"/>
    <property type="evidence" value="ECO:0007669"/>
    <property type="project" value="TreeGrafter"/>
</dbReference>
<dbReference type="SUPFAM" id="SSF103657">
    <property type="entry name" value="BAR/IMD domain-like"/>
    <property type="match status" value="1"/>
</dbReference>
<reference evidence="6" key="1">
    <citation type="submission" date="2022-10" db="EMBL/GenBank/DDBJ databases">
        <title>Culturing micro-colonial fungi from biological soil crusts in the Mojave desert and describing Neophaeococcomyces mojavensis, and introducing the new genera and species Taxawa tesnikishii.</title>
        <authorList>
            <person name="Kurbessoian T."/>
            <person name="Stajich J.E."/>
        </authorList>
    </citation>
    <scope>NUCLEOTIDE SEQUENCE</scope>
    <source>
        <strain evidence="6">TK_35</strain>
    </source>
</reference>
<protein>
    <submittedName>
        <fullName evidence="6">BAR adaptor protein Hob3</fullName>
    </submittedName>
</protein>
<proteinExistence type="predicted"/>
<dbReference type="InterPro" id="IPR027267">
    <property type="entry name" value="AH/BAR_dom_sf"/>
</dbReference>
<keyword evidence="2" id="KW-0963">Cytoplasm</keyword>
<evidence type="ECO:0000313" key="6">
    <source>
        <dbReference type="EMBL" id="KAJ9635325.1"/>
    </source>
</evidence>
<evidence type="ECO:0000259" key="5">
    <source>
        <dbReference type="PROSITE" id="PS51021"/>
    </source>
</evidence>
<evidence type="ECO:0000256" key="1">
    <source>
        <dbReference type="ARBA" id="ARBA00004245"/>
    </source>
</evidence>
<evidence type="ECO:0000256" key="4">
    <source>
        <dbReference type="SAM" id="MobiDB-lite"/>
    </source>
</evidence>
<dbReference type="GO" id="GO:0031097">
    <property type="term" value="C:medial cortex"/>
    <property type="evidence" value="ECO:0007669"/>
    <property type="project" value="TreeGrafter"/>
</dbReference>
<sequence length="344" mass="39761">MADGSREDLAAWTASMWDKLDEYREDMPNLKRILDILDHGPAAKESVFEFQLRFQAHLDNYLRRRSRPQYVVGGVQEERQPGNDPGHDEDWARRKNQRSRLRGRRKVNTAHVFGARGANRRYRTMESAANRLQKEAKGYLDSLRAMTASQMRIAETIDAFYGDAGTRDGVSRSYKQAVEDLDAETIKALDGPYRTTVLEPISRFCAYFPDINECIKKRNNKLLDYDALRAKVKKLVEKPDKDVTKLPRAEKEAEMAKQAYEQLNEQLFTELPQLIDLRVPYLDPSFEALVKIQLRFCAEAYSRMAQVQQYLDPDTRDQYARGDLDNRVEQVLSEIRDLTIAGTV</sequence>
<dbReference type="GO" id="GO:0051666">
    <property type="term" value="P:actin cortical patch localization"/>
    <property type="evidence" value="ECO:0007669"/>
    <property type="project" value="InterPro"/>
</dbReference>
<feature type="region of interest" description="Disordered" evidence="4">
    <location>
        <begin position="73"/>
        <end position="104"/>
    </location>
</feature>
<dbReference type="Pfam" id="PF03114">
    <property type="entry name" value="BAR"/>
    <property type="match status" value="1"/>
</dbReference>
<keyword evidence="7" id="KW-1185">Reference proteome</keyword>
<dbReference type="PANTHER" id="PTHR47174">
    <property type="entry name" value="BRIDGING INTEGRATOR 3"/>
    <property type="match status" value="1"/>
</dbReference>
<dbReference type="EMBL" id="JAPDRN010000034">
    <property type="protein sequence ID" value="KAJ9635325.1"/>
    <property type="molecule type" value="Genomic_DNA"/>
</dbReference>
<dbReference type="InterPro" id="IPR004148">
    <property type="entry name" value="BAR_dom"/>
</dbReference>
<dbReference type="Proteomes" id="UP001172681">
    <property type="component" value="Unassembled WGS sequence"/>
</dbReference>
<dbReference type="Gene3D" id="1.20.1270.60">
    <property type="entry name" value="Arfaptin homology (AH) domain/BAR domain"/>
    <property type="match status" value="1"/>
</dbReference>
<dbReference type="AlphaFoldDB" id="A0AA38Y4Y1"/>
<comment type="subcellular location">
    <subcellularLocation>
        <location evidence="1">Cytoplasm</location>
        <location evidence="1">Cytoskeleton</location>
    </subcellularLocation>
</comment>
<dbReference type="InterPro" id="IPR037429">
    <property type="entry name" value="Rvs161/Hob3_BAR"/>
</dbReference>
<evidence type="ECO:0000256" key="3">
    <source>
        <dbReference type="ARBA" id="ARBA00023212"/>
    </source>
</evidence>
<comment type="caution">
    <text evidence="6">The sequence shown here is derived from an EMBL/GenBank/DDBJ whole genome shotgun (WGS) entry which is preliminary data.</text>
</comment>
<keyword evidence="3" id="KW-0206">Cytoskeleton</keyword>
<evidence type="ECO:0000256" key="2">
    <source>
        <dbReference type="ARBA" id="ARBA00022490"/>
    </source>
</evidence>
<dbReference type="GO" id="GO:0030479">
    <property type="term" value="C:actin cortical patch"/>
    <property type="evidence" value="ECO:0007669"/>
    <property type="project" value="TreeGrafter"/>
</dbReference>
<dbReference type="FunFam" id="1.20.1270.60:FF:000014">
    <property type="entry name" value="Protein hob3, variant"/>
    <property type="match status" value="1"/>
</dbReference>
<organism evidence="6 7">
    <name type="scientific">Knufia peltigerae</name>
    <dbReference type="NCBI Taxonomy" id="1002370"/>
    <lineage>
        <taxon>Eukaryota</taxon>
        <taxon>Fungi</taxon>
        <taxon>Dikarya</taxon>
        <taxon>Ascomycota</taxon>
        <taxon>Pezizomycotina</taxon>
        <taxon>Eurotiomycetes</taxon>
        <taxon>Chaetothyriomycetidae</taxon>
        <taxon>Chaetothyriales</taxon>
        <taxon>Trichomeriaceae</taxon>
        <taxon>Knufia</taxon>
    </lineage>
</organism>
<dbReference type="GO" id="GO:0008289">
    <property type="term" value="F:lipid binding"/>
    <property type="evidence" value="ECO:0007669"/>
    <property type="project" value="TreeGrafter"/>
</dbReference>
<name>A0AA38Y4Y1_9EURO</name>
<dbReference type="PANTHER" id="PTHR47174:SF3">
    <property type="entry name" value="BRIDGING INTEGRATOR 3"/>
    <property type="match status" value="1"/>
</dbReference>
<feature type="compositionally biased region" description="Basic and acidic residues" evidence="4">
    <location>
        <begin position="76"/>
        <end position="93"/>
    </location>
</feature>
<dbReference type="SMART" id="SM00721">
    <property type="entry name" value="BAR"/>
    <property type="match status" value="1"/>
</dbReference>
<dbReference type="GO" id="GO:0007015">
    <property type="term" value="P:actin filament organization"/>
    <property type="evidence" value="ECO:0007669"/>
    <property type="project" value="InterPro"/>
</dbReference>
<dbReference type="PROSITE" id="PS51021">
    <property type="entry name" value="BAR"/>
    <property type="match status" value="1"/>
</dbReference>
<feature type="compositionally biased region" description="Basic residues" evidence="4">
    <location>
        <begin position="94"/>
        <end position="104"/>
    </location>
</feature>
<gene>
    <name evidence="6" type="primary">hob3</name>
    <name evidence="6" type="ORF">H2204_005886</name>
</gene>
<dbReference type="InterPro" id="IPR046982">
    <property type="entry name" value="BIN3/RVS161-like"/>
</dbReference>
<dbReference type="GO" id="GO:0097320">
    <property type="term" value="P:plasma membrane tubulation"/>
    <property type="evidence" value="ECO:0007669"/>
    <property type="project" value="TreeGrafter"/>
</dbReference>
<feature type="domain" description="BAR" evidence="5">
    <location>
        <begin position="100"/>
        <end position="320"/>
    </location>
</feature>